<evidence type="ECO:0000313" key="9">
    <source>
        <dbReference type="EMBL" id="PIO33062.1"/>
    </source>
</evidence>
<comment type="similarity">
    <text evidence="1 7">Belongs to the globin family.</text>
</comment>
<evidence type="ECO:0000313" key="10">
    <source>
        <dbReference type="Proteomes" id="UP000228934"/>
    </source>
</evidence>
<dbReference type="PANTHER" id="PTHR11442">
    <property type="entry name" value="HEMOGLOBIN FAMILY MEMBER"/>
    <property type="match status" value="1"/>
</dbReference>
<dbReference type="SUPFAM" id="SSF46458">
    <property type="entry name" value="Globin-like"/>
    <property type="match status" value="1"/>
</dbReference>
<dbReference type="InterPro" id="IPR050056">
    <property type="entry name" value="Hemoglobin_oxygen_transport"/>
</dbReference>
<evidence type="ECO:0000256" key="3">
    <source>
        <dbReference type="ARBA" id="ARBA00022617"/>
    </source>
</evidence>
<organism evidence="9 10">
    <name type="scientific">Aquarana catesbeiana</name>
    <name type="common">American bullfrog</name>
    <name type="synonym">Rana catesbeiana</name>
    <dbReference type="NCBI Taxonomy" id="8400"/>
    <lineage>
        <taxon>Eukaryota</taxon>
        <taxon>Metazoa</taxon>
        <taxon>Chordata</taxon>
        <taxon>Craniata</taxon>
        <taxon>Vertebrata</taxon>
        <taxon>Euteleostomi</taxon>
        <taxon>Amphibia</taxon>
        <taxon>Batrachia</taxon>
        <taxon>Anura</taxon>
        <taxon>Neobatrachia</taxon>
        <taxon>Ranoidea</taxon>
        <taxon>Ranidae</taxon>
        <taxon>Aquarana</taxon>
    </lineage>
</organism>
<evidence type="ECO:0000259" key="8">
    <source>
        <dbReference type="PROSITE" id="PS01033"/>
    </source>
</evidence>
<dbReference type="GO" id="GO:0005833">
    <property type="term" value="C:hemoglobin complex"/>
    <property type="evidence" value="ECO:0007669"/>
    <property type="project" value="TreeGrafter"/>
</dbReference>
<gene>
    <name evidence="9" type="ORF">AB205_0151730</name>
</gene>
<keyword evidence="4 7" id="KW-0561">Oxygen transport</keyword>
<dbReference type="GO" id="GO:0072562">
    <property type="term" value="C:blood microparticle"/>
    <property type="evidence" value="ECO:0007669"/>
    <property type="project" value="TreeGrafter"/>
</dbReference>
<name>A0A2G9RYX3_AQUCT</name>
<evidence type="ECO:0000256" key="4">
    <source>
        <dbReference type="ARBA" id="ARBA00022621"/>
    </source>
</evidence>
<reference evidence="10" key="1">
    <citation type="journal article" date="2017" name="Nat. Commun.">
        <title>The North American bullfrog draft genome provides insight into hormonal regulation of long noncoding RNA.</title>
        <authorList>
            <person name="Hammond S.A."/>
            <person name="Warren R.L."/>
            <person name="Vandervalk B.P."/>
            <person name="Kucuk E."/>
            <person name="Khan H."/>
            <person name="Gibb E.A."/>
            <person name="Pandoh P."/>
            <person name="Kirk H."/>
            <person name="Zhao Y."/>
            <person name="Jones M."/>
            <person name="Mungall A.J."/>
            <person name="Coope R."/>
            <person name="Pleasance S."/>
            <person name="Moore R.A."/>
            <person name="Holt R.A."/>
            <person name="Round J.M."/>
            <person name="Ohora S."/>
            <person name="Walle B.V."/>
            <person name="Veldhoen N."/>
            <person name="Helbing C.C."/>
            <person name="Birol I."/>
        </authorList>
    </citation>
    <scope>NUCLEOTIDE SEQUENCE [LARGE SCALE GENOMIC DNA]</scope>
</reference>
<dbReference type="GO" id="GO:0043177">
    <property type="term" value="F:organic acid binding"/>
    <property type="evidence" value="ECO:0007669"/>
    <property type="project" value="TreeGrafter"/>
</dbReference>
<evidence type="ECO:0000256" key="6">
    <source>
        <dbReference type="ARBA" id="ARBA00023004"/>
    </source>
</evidence>
<proteinExistence type="inferred from homology"/>
<evidence type="ECO:0000256" key="2">
    <source>
        <dbReference type="ARBA" id="ARBA00022448"/>
    </source>
</evidence>
<dbReference type="GO" id="GO:0042744">
    <property type="term" value="P:hydrogen peroxide catabolic process"/>
    <property type="evidence" value="ECO:0007669"/>
    <property type="project" value="TreeGrafter"/>
</dbReference>
<keyword evidence="6" id="KW-0408">Iron</keyword>
<keyword evidence="5" id="KW-0479">Metal-binding</keyword>
<dbReference type="OrthoDB" id="8751793at2759"/>
<dbReference type="EMBL" id="KV927913">
    <property type="protein sequence ID" value="PIO33062.1"/>
    <property type="molecule type" value="Genomic_DNA"/>
</dbReference>
<dbReference type="Gene3D" id="1.10.490.10">
    <property type="entry name" value="Globins"/>
    <property type="match status" value="1"/>
</dbReference>
<dbReference type="GO" id="GO:0005344">
    <property type="term" value="F:oxygen carrier activity"/>
    <property type="evidence" value="ECO:0007669"/>
    <property type="project" value="UniProtKB-KW"/>
</dbReference>
<sequence>LLIVYPQAQRYFRDFGPTPGSSDLKTHGAKIMNALKSAANHLNDPAGNLSALTDQGANQIRMDPGTYGMLSRVILEVLDSHFPGDFTPKVQVAWEKFLALAAPVFT</sequence>
<keyword evidence="10" id="KW-1185">Reference proteome</keyword>
<accession>A0A2G9RYX3</accession>
<dbReference type="Proteomes" id="UP000228934">
    <property type="component" value="Unassembled WGS sequence"/>
</dbReference>
<feature type="non-terminal residue" evidence="9">
    <location>
        <position position="1"/>
    </location>
</feature>
<evidence type="ECO:0000256" key="7">
    <source>
        <dbReference type="RuleBase" id="RU000356"/>
    </source>
</evidence>
<dbReference type="PROSITE" id="PS01033">
    <property type="entry name" value="GLOBIN"/>
    <property type="match status" value="1"/>
</dbReference>
<evidence type="ECO:0000256" key="5">
    <source>
        <dbReference type="ARBA" id="ARBA00022723"/>
    </source>
</evidence>
<dbReference type="GO" id="GO:0019825">
    <property type="term" value="F:oxygen binding"/>
    <property type="evidence" value="ECO:0007669"/>
    <property type="project" value="InterPro"/>
</dbReference>
<dbReference type="GO" id="GO:0046872">
    <property type="term" value="F:metal ion binding"/>
    <property type="evidence" value="ECO:0007669"/>
    <property type="project" value="UniProtKB-KW"/>
</dbReference>
<feature type="domain" description="Globin" evidence="8">
    <location>
        <begin position="1"/>
        <end position="106"/>
    </location>
</feature>
<dbReference type="InterPro" id="IPR009050">
    <property type="entry name" value="Globin-like_sf"/>
</dbReference>
<dbReference type="GO" id="GO:0004601">
    <property type="term" value="F:peroxidase activity"/>
    <property type="evidence" value="ECO:0007669"/>
    <property type="project" value="TreeGrafter"/>
</dbReference>
<keyword evidence="3 7" id="KW-0349">Heme</keyword>
<dbReference type="InterPro" id="IPR012292">
    <property type="entry name" value="Globin/Proto"/>
</dbReference>
<feature type="non-terminal residue" evidence="9">
    <location>
        <position position="106"/>
    </location>
</feature>
<protein>
    <recommendedName>
        <fullName evidence="8">Globin domain-containing protein</fullName>
    </recommendedName>
</protein>
<evidence type="ECO:0000256" key="1">
    <source>
        <dbReference type="ARBA" id="ARBA00008705"/>
    </source>
</evidence>
<keyword evidence="2 7" id="KW-0813">Transport</keyword>
<dbReference type="InterPro" id="IPR000971">
    <property type="entry name" value="Globin"/>
</dbReference>
<dbReference type="GO" id="GO:0031720">
    <property type="term" value="F:haptoglobin binding"/>
    <property type="evidence" value="ECO:0007669"/>
    <property type="project" value="TreeGrafter"/>
</dbReference>
<dbReference type="Pfam" id="PF00042">
    <property type="entry name" value="Globin"/>
    <property type="match status" value="1"/>
</dbReference>
<dbReference type="AlphaFoldDB" id="A0A2G9RYX3"/>
<dbReference type="GO" id="GO:0031838">
    <property type="term" value="C:haptoglobin-hemoglobin complex"/>
    <property type="evidence" value="ECO:0007669"/>
    <property type="project" value="TreeGrafter"/>
</dbReference>
<dbReference type="GO" id="GO:0020037">
    <property type="term" value="F:heme binding"/>
    <property type="evidence" value="ECO:0007669"/>
    <property type="project" value="InterPro"/>
</dbReference>